<keyword evidence="1" id="KW-0548">Nucleotidyltransferase</keyword>
<keyword evidence="1" id="KW-0808">Transferase</keyword>
<dbReference type="AlphaFoldDB" id="A0A699KZQ2"/>
<gene>
    <name evidence="1" type="ORF">Tci_690820</name>
</gene>
<keyword evidence="1" id="KW-0695">RNA-directed DNA polymerase</keyword>
<sequence>MNYLEEQMDGEAMISLIKNGDQPLPRVNQVSIAGTSSTEQPPLKDKSIWSDQEKKIQKIDRLARSLLIQGLPNDIYSLIDSNKTAKDLWDALARHMLGSEYGEQDRKAAVYIKWKQYTTMMRHNKNLMDINIDALYNILKQNQGDVNDAMGLKKKTVVVTSDPLALIAEKTKVTKRKEKVVVSSDSEGSDADDFRHFAKDCKKVKVKDYEYYKTKMLLAKKDKDEQILLAKDQAWMESSNDSDQEINANMVFMDQIEKVLSDSETSSSSADDKIFEVTYYLSKSKSEYVYETSEYYDNTATYGLFVNDNDDQDIFHDCENFPKNLIQSQTNHNESAIDHNDSEGIDKLIRKFNKKIAKF</sequence>
<proteinExistence type="predicted"/>
<reference evidence="1" key="1">
    <citation type="journal article" date="2019" name="Sci. Rep.">
        <title>Draft genome of Tanacetum cinerariifolium, the natural source of mosquito coil.</title>
        <authorList>
            <person name="Yamashiro T."/>
            <person name="Shiraishi A."/>
            <person name="Satake H."/>
            <person name="Nakayama K."/>
        </authorList>
    </citation>
    <scope>NUCLEOTIDE SEQUENCE</scope>
</reference>
<dbReference type="GO" id="GO:0003964">
    <property type="term" value="F:RNA-directed DNA polymerase activity"/>
    <property type="evidence" value="ECO:0007669"/>
    <property type="project" value="UniProtKB-KW"/>
</dbReference>
<name>A0A699KZQ2_TANCI</name>
<dbReference type="Pfam" id="PF14223">
    <property type="entry name" value="Retrotran_gag_2"/>
    <property type="match status" value="1"/>
</dbReference>
<dbReference type="EMBL" id="BKCJ010571289">
    <property type="protein sequence ID" value="GFB18849.1"/>
    <property type="molecule type" value="Genomic_DNA"/>
</dbReference>
<protein>
    <submittedName>
        <fullName evidence="1">RNA-directed DNA polymerase, eukaryota</fullName>
    </submittedName>
</protein>
<comment type="caution">
    <text evidence="1">The sequence shown here is derived from an EMBL/GenBank/DDBJ whole genome shotgun (WGS) entry which is preliminary data.</text>
</comment>
<evidence type="ECO:0000313" key="1">
    <source>
        <dbReference type="EMBL" id="GFB18849.1"/>
    </source>
</evidence>
<accession>A0A699KZQ2</accession>
<organism evidence="1">
    <name type="scientific">Tanacetum cinerariifolium</name>
    <name type="common">Dalmatian daisy</name>
    <name type="synonym">Chrysanthemum cinerariifolium</name>
    <dbReference type="NCBI Taxonomy" id="118510"/>
    <lineage>
        <taxon>Eukaryota</taxon>
        <taxon>Viridiplantae</taxon>
        <taxon>Streptophyta</taxon>
        <taxon>Embryophyta</taxon>
        <taxon>Tracheophyta</taxon>
        <taxon>Spermatophyta</taxon>
        <taxon>Magnoliopsida</taxon>
        <taxon>eudicotyledons</taxon>
        <taxon>Gunneridae</taxon>
        <taxon>Pentapetalae</taxon>
        <taxon>asterids</taxon>
        <taxon>campanulids</taxon>
        <taxon>Asterales</taxon>
        <taxon>Asteraceae</taxon>
        <taxon>Asteroideae</taxon>
        <taxon>Anthemideae</taxon>
        <taxon>Anthemidinae</taxon>
        <taxon>Tanacetum</taxon>
    </lineage>
</organism>